<dbReference type="CDD" id="cd17039">
    <property type="entry name" value="Ubl_ubiquitin_like"/>
    <property type="match status" value="2"/>
</dbReference>
<dbReference type="Proteomes" id="UP000827721">
    <property type="component" value="Unassembled WGS sequence"/>
</dbReference>
<dbReference type="PANTHER" id="PTHR10666">
    <property type="entry name" value="UBIQUITIN"/>
    <property type="match status" value="1"/>
</dbReference>
<evidence type="ECO:0000259" key="2">
    <source>
        <dbReference type="PROSITE" id="PS50053"/>
    </source>
</evidence>
<sequence length="218" mass="25320">MSETIEILKVMLREKEYHLEDVQELFFVGYNLKDDQRILDYGIPGNFTIDLVHQESCLILHFKMPSNETTFDLEVQKCDNIPIIKSIIQDRANLPISSLVETPTKDVIEVEVRWMHTVVDVKIIIESMIDIPIQCMELLIGRTQEQLQDGKTFASYDMDQFDFLTIKIPDKFQISVRTRTSDTITLEGQYNEDTMTLASYSIEKESLLFLKMTGKRVV</sequence>
<dbReference type="PROSITE" id="PS50053">
    <property type="entry name" value="UBIQUITIN_2"/>
    <property type="match status" value="2"/>
</dbReference>
<dbReference type="InterPro" id="IPR050158">
    <property type="entry name" value="Ubiquitin_ubiquitin-like"/>
</dbReference>
<feature type="domain" description="Ubiquitin-like" evidence="2">
    <location>
        <begin position="1"/>
        <end position="52"/>
    </location>
</feature>
<organism evidence="3 4">
    <name type="scientific">Xanthoceras sorbifolium</name>
    <dbReference type="NCBI Taxonomy" id="99658"/>
    <lineage>
        <taxon>Eukaryota</taxon>
        <taxon>Viridiplantae</taxon>
        <taxon>Streptophyta</taxon>
        <taxon>Embryophyta</taxon>
        <taxon>Tracheophyta</taxon>
        <taxon>Spermatophyta</taxon>
        <taxon>Magnoliopsida</taxon>
        <taxon>eudicotyledons</taxon>
        <taxon>Gunneridae</taxon>
        <taxon>Pentapetalae</taxon>
        <taxon>rosids</taxon>
        <taxon>malvids</taxon>
        <taxon>Sapindales</taxon>
        <taxon>Sapindaceae</taxon>
        <taxon>Xanthoceroideae</taxon>
        <taxon>Xanthoceras</taxon>
    </lineage>
</organism>
<dbReference type="EMBL" id="JAFEMO010000003">
    <property type="protein sequence ID" value="KAH7573205.1"/>
    <property type="molecule type" value="Genomic_DNA"/>
</dbReference>
<evidence type="ECO:0000313" key="4">
    <source>
        <dbReference type="Proteomes" id="UP000827721"/>
    </source>
</evidence>
<feature type="domain" description="Ubiquitin-like" evidence="2">
    <location>
        <begin position="96"/>
        <end position="166"/>
    </location>
</feature>
<comment type="caution">
    <text evidence="3">The sequence shown here is derived from an EMBL/GenBank/DDBJ whole genome shotgun (WGS) entry which is preliminary data.</text>
</comment>
<protein>
    <recommendedName>
        <fullName evidence="2">Ubiquitin-like domain-containing protein</fullName>
    </recommendedName>
</protein>
<evidence type="ECO:0000313" key="3">
    <source>
        <dbReference type="EMBL" id="KAH7573205.1"/>
    </source>
</evidence>
<dbReference type="InterPro" id="IPR029071">
    <property type="entry name" value="Ubiquitin-like_domsf"/>
</dbReference>
<dbReference type="SUPFAM" id="SSF54236">
    <property type="entry name" value="Ubiquitin-like"/>
    <property type="match status" value="2"/>
</dbReference>
<dbReference type="InterPro" id="IPR000626">
    <property type="entry name" value="Ubiquitin-like_dom"/>
</dbReference>
<evidence type="ECO:0000256" key="1">
    <source>
        <dbReference type="ARBA" id="ARBA00022499"/>
    </source>
</evidence>
<proteinExistence type="predicted"/>
<keyword evidence="1" id="KW-1017">Isopeptide bond</keyword>
<reference evidence="3 4" key="1">
    <citation type="submission" date="2021-02" db="EMBL/GenBank/DDBJ databases">
        <title>Plant Genome Project.</title>
        <authorList>
            <person name="Zhang R.-G."/>
        </authorList>
    </citation>
    <scope>NUCLEOTIDE SEQUENCE [LARGE SCALE GENOMIC DNA]</scope>
    <source>
        <tissue evidence="3">Leaves</tissue>
    </source>
</reference>
<dbReference type="Gene3D" id="3.10.20.90">
    <property type="entry name" value="Phosphatidylinositol 3-kinase Catalytic Subunit, Chain A, domain 1"/>
    <property type="match status" value="2"/>
</dbReference>
<name>A0ABQ8I987_9ROSI</name>
<keyword evidence="4" id="KW-1185">Reference proteome</keyword>
<gene>
    <name evidence="3" type="ORF">JRO89_XS03G0090000</name>
</gene>
<accession>A0ABQ8I987</accession>